<name>S2S2R5_LACPA</name>
<proteinExistence type="predicted"/>
<sequence>SLKHILKLIMLAIIGISLFPMIVIAIRKRGMTADEH</sequence>
<keyword evidence="1" id="KW-0472">Membrane</keyword>
<feature type="transmembrane region" description="Helical" evidence="1">
    <location>
        <begin position="6"/>
        <end position="26"/>
    </location>
</feature>
<keyword evidence="1" id="KW-1133">Transmembrane helix</keyword>
<dbReference type="Proteomes" id="UP000014243">
    <property type="component" value="Unassembled WGS sequence"/>
</dbReference>
<keyword evidence="1" id="KW-0812">Transmembrane</keyword>
<dbReference type="EMBL" id="ANKC01000890">
    <property type="protein sequence ID" value="EPC73868.1"/>
    <property type="molecule type" value="Genomic_DNA"/>
</dbReference>
<reference evidence="2 3" key="1">
    <citation type="journal article" date="2013" name="PLoS ONE">
        <title>Lactobacillus paracasei comparative genomics: towards species pan-genome definition and exploitation of diversity.</title>
        <authorList>
            <person name="Smokvina T."/>
            <person name="Wels M."/>
            <person name="Polka J."/>
            <person name="Chervaux C."/>
            <person name="Brisse S."/>
            <person name="Boekhorst J."/>
            <person name="van Hylckama Vlieg J.E."/>
            <person name="Siezen R.J."/>
        </authorList>
    </citation>
    <scope>NUCLEOTIDE SEQUENCE [LARGE SCALE GENOMIC DNA]</scope>
    <source>
        <strain evidence="2 3">Lpp126</strain>
    </source>
</reference>
<evidence type="ECO:0000313" key="3">
    <source>
        <dbReference type="Proteomes" id="UP000014243"/>
    </source>
</evidence>
<evidence type="ECO:0000256" key="1">
    <source>
        <dbReference type="SAM" id="Phobius"/>
    </source>
</evidence>
<comment type="caution">
    <text evidence="2">The sequence shown here is derived from an EMBL/GenBank/DDBJ whole genome shotgun (WGS) entry which is preliminary data.</text>
</comment>
<protein>
    <submittedName>
        <fullName evidence="2">Uncharacterized protein</fullName>
    </submittedName>
</protein>
<dbReference type="AlphaFoldDB" id="S2S2R5"/>
<accession>S2S2R5</accession>
<evidence type="ECO:0000313" key="2">
    <source>
        <dbReference type="EMBL" id="EPC73868.1"/>
    </source>
</evidence>
<gene>
    <name evidence="2" type="ORF">Lpp126_12562</name>
</gene>
<feature type="non-terminal residue" evidence="2">
    <location>
        <position position="1"/>
    </location>
</feature>
<organism evidence="2 3">
    <name type="scientific">Lacticaseibacillus paracasei subsp. paracasei Lpp126</name>
    <dbReference type="NCBI Taxonomy" id="1256206"/>
    <lineage>
        <taxon>Bacteria</taxon>
        <taxon>Bacillati</taxon>
        <taxon>Bacillota</taxon>
        <taxon>Bacilli</taxon>
        <taxon>Lactobacillales</taxon>
        <taxon>Lactobacillaceae</taxon>
        <taxon>Lacticaseibacillus</taxon>
    </lineage>
</organism>